<dbReference type="AlphaFoldDB" id="A0A087D673"/>
<reference evidence="3 4" key="1">
    <citation type="submission" date="2014-03" db="EMBL/GenBank/DDBJ databases">
        <title>Genomics of Bifidobacteria.</title>
        <authorList>
            <person name="Ventura M."/>
            <person name="Milani C."/>
            <person name="Lugli G.A."/>
        </authorList>
    </citation>
    <scope>NUCLEOTIDE SEQUENCE [LARGE SCALE GENOMIC DNA]</scope>
    <source>
        <strain evidence="3 4">LMG 21589</strain>
    </source>
</reference>
<evidence type="ECO:0008006" key="5">
    <source>
        <dbReference type="Google" id="ProtNLM"/>
    </source>
</evidence>
<dbReference type="PIRSF" id="PIRSF028408">
    <property type="entry name" value="UCP028408"/>
    <property type="match status" value="1"/>
</dbReference>
<dbReference type="EMBL" id="JGZO01000025">
    <property type="protein sequence ID" value="KFI91023.1"/>
    <property type="molecule type" value="Genomic_DNA"/>
</dbReference>
<sequence length="387" mass="43450">MSEPKDVAAITDRVEAHMRANLYRIEQAWPYTVPVGLPGRAELEKHAIAVHNNNNDIKKWAGQRGCETTVTQRKIGTAVGLISAVTVPDEATALRVAGRGLATQYREARRRLIRLRAEFDAEPDTIEAVAAMTGHEQALDFDLLITAAHYFADYDAAGMRPRQVPLTGFSGKWLNESNTRRRKAICRLLGRETLELSSRPRELRFRYLDPRRADAELERIAWCPWNGTALAGIRYAVIIENKDTYQDMPPIPDGICIWGSGDAIGAVAPEIPALRDMRVVYWGDMDADGLEILSMLRERGLDCDSMFMDCAAYERYRRYGTDLSERGRRLALRDPKPAPGLRPAERELYVRLCEDAAMPFRRVEQERITLADAAEALRGLGVPAGRA</sequence>
<evidence type="ECO:0000259" key="2">
    <source>
        <dbReference type="Pfam" id="PF11795"/>
    </source>
</evidence>
<dbReference type="RefSeq" id="WP_033516957.1">
    <property type="nucleotide sequence ID" value="NZ_JASOEM010000010.1"/>
</dbReference>
<dbReference type="InterPro" id="IPR024534">
    <property type="entry name" value="JetD_C"/>
</dbReference>
<gene>
    <name evidence="3" type="ORF">BSCA_1804</name>
</gene>
<dbReference type="Proteomes" id="UP000029033">
    <property type="component" value="Unassembled WGS sequence"/>
</dbReference>
<evidence type="ECO:0000313" key="3">
    <source>
        <dbReference type="EMBL" id="KFI91023.1"/>
    </source>
</evidence>
<protein>
    <recommendedName>
        <fullName evidence="5">Wadjet protein JetD C-terminal domain-containing protein</fullName>
    </recommendedName>
</protein>
<accession>A0A087D673</accession>
<organism evidence="3 4">
    <name type="scientific">Bifidobacterium scardovii</name>
    <dbReference type="NCBI Taxonomy" id="158787"/>
    <lineage>
        <taxon>Bacteria</taxon>
        <taxon>Bacillati</taxon>
        <taxon>Actinomycetota</taxon>
        <taxon>Actinomycetes</taxon>
        <taxon>Bifidobacteriales</taxon>
        <taxon>Bifidobacteriaceae</taxon>
        <taxon>Bifidobacterium</taxon>
    </lineage>
</organism>
<dbReference type="Pfam" id="PF09983">
    <property type="entry name" value="JetD_C"/>
    <property type="match status" value="1"/>
</dbReference>
<comment type="caution">
    <text evidence="3">The sequence shown here is derived from an EMBL/GenBank/DDBJ whole genome shotgun (WGS) entry which is preliminary data.</text>
</comment>
<proteinExistence type="predicted"/>
<dbReference type="InterPro" id="IPR024537">
    <property type="entry name" value="DUF3322"/>
</dbReference>
<feature type="domain" description="Wadjet protein JetD C-terminal" evidence="1">
    <location>
        <begin position="196"/>
        <end position="376"/>
    </location>
</feature>
<dbReference type="GeneID" id="85165851"/>
<dbReference type="OrthoDB" id="322908at2"/>
<feature type="domain" description="DUF3322" evidence="2">
    <location>
        <begin position="19"/>
        <end position="183"/>
    </location>
</feature>
<dbReference type="InterPro" id="IPR014544">
    <property type="entry name" value="UCP028408"/>
</dbReference>
<evidence type="ECO:0000313" key="4">
    <source>
        <dbReference type="Proteomes" id="UP000029033"/>
    </source>
</evidence>
<dbReference type="STRING" id="158787.BSCA_1804"/>
<dbReference type="eggNOG" id="COG4924">
    <property type="taxonomic scope" value="Bacteria"/>
</dbReference>
<name>A0A087D673_9BIFI</name>
<dbReference type="Pfam" id="PF11795">
    <property type="entry name" value="DUF3322"/>
    <property type="match status" value="1"/>
</dbReference>
<evidence type="ECO:0000259" key="1">
    <source>
        <dbReference type="Pfam" id="PF09983"/>
    </source>
</evidence>
<keyword evidence="4" id="KW-1185">Reference proteome</keyword>